<organism evidence="1 2">
    <name type="scientific">Mythimna loreyi</name>
    <dbReference type="NCBI Taxonomy" id="667449"/>
    <lineage>
        <taxon>Eukaryota</taxon>
        <taxon>Metazoa</taxon>
        <taxon>Ecdysozoa</taxon>
        <taxon>Arthropoda</taxon>
        <taxon>Hexapoda</taxon>
        <taxon>Insecta</taxon>
        <taxon>Pterygota</taxon>
        <taxon>Neoptera</taxon>
        <taxon>Endopterygota</taxon>
        <taxon>Lepidoptera</taxon>
        <taxon>Glossata</taxon>
        <taxon>Ditrysia</taxon>
        <taxon>Noctuoidea</taxon>
        <taxon>Noctuidae</taxon>
        <taxon>Noctuinae</taxon>
        <taxon>Hadenini</taxon>
        <taxon>Mythimna</taxon>
    </lineage>
</organism>
<protein>
    <submittedName>
        <fullName evidence="1">Uncharacterized protein</fullName>
    </submittedName>
</protein>
<dbReference type="Proteomes" id="UP001231649">
    <property type="component" value="Chromosome 3"/>
</dbReference>
<proteinExistence type="predicted"/>
<reference evidence="1" key="1">
    <citation type="submission" date="2023-03" db="EMBL/GenBank/DDBJ databases">
        <title>Chromosome-level genomes of two armyworms, Mythimna separata and Mythimna loreyi, provide insights into the biosynthesis and reception of sex pheromones.</title>
        <authorList>
            <person name="Zhao H."/>
        </authorList>
    </citation>
    <scope>NUCLEOTIDE SEQUENCE</scope>
    <source>
        <strain evidence="1">BeijingLab</strain>
    </source>
</reference>
<evidence type="ECO:0000313" key="2">
    <source>
        <dbReference type="Proteomes" id="UP001231649"/>
    </source>
</evidence>
<gene>
    <name evidence="1" type="ORF">PYW08_011530</name>
</gene>
<name>A0ACC2QJN6_9NEOP</name>
<sequence>MAPLVYVFLFGAIARDTFGGPLLPPDHQPFIVGGQDAPEAYAPYMAALIFGGRVLSHWCGGSIISKSLILTAAHCVEPFELDDGTLSNSLHGRVGSNQWNSGGTIIHFKDHHMHPKWDSNNIKNDVAVLELTKDVILSKTLAIIRLSFELMEENEECFVAGWGRTGPRIEGTIINLQPTPDSLQILYMNTLAHKPCQTLMQAVSSGRAPNIDEHVEVCTFHSRGHGMCHGDSGSALVRRSTREQAGLVSWGYSCALGAPDVHVSLSGTDIKNFVKGFLHRSD</sequence>
<keyword evidence="2" id="KW-1185">Reference proteome</keyword>
<accession>A0ACC2QJN6</accession>
<dbReference type="EMBL" id="CM056779">
    <property type="protein sequence ID" value="KAJ8719355.1"/>
    <property type="molecule type" value="Genomic_DNA"/>
</dbReference>
<comment type="caution">
    <text evidence="1">The sequence shown here is derived from an EMBL/GenBank/DDBJ whole genome shotgun (WGS) entry which is preliminary data.</text>
</comment>
<evidence type="ECO:0000313" key="1">
    <source>
        <dbReference type="EMBL" id="KAJ8719355.1"/>
    </source>
</evidence>